<feature type="chain" id="PRO_5045850263" evidence="4">
    <location>
        <begin position="28"/>
        <end position="286"/>
    </location>
</feature>
<reference evidence="7" key="1">
    <citation type="journal article" date="2019" name="Int. J. Syst. Evol. Microbiol.">
        <title>The Global Catalogue of Microorganisms (GCM) 10K type strain sequencing project: providing services to taxonomists for standard genome sequencing and annotation.</title>
        <authorList>
            <consortium name="The Broad Institute Genomics Platform"/>
            <consortium name="The Broad Institute Genome Sequencing Center for Infectious Disease"/>
            <person name="Wu L."/>
            <person name="Ma J."/>
        </authorList>
    </citation>
    <scope>NUCLEOTIDE SEQUENCE [LARGE SCALE GENOMIC DNA]</scope>
    <source>
        <strain evidence="7">JCM 30346</strain>
    </source>
</reference>
<dbReference type="PROSITE" id="PS51173">
    <property type="entry name" value="CBM2"/>
    <property type="match status" value="1"/>
</dbReference>
<protein>
    <submittedName>
        <fullName evidence="6">Cellulose binding domain-containing protein</fullName>
    </submittedName>
</protein>
<proteinExistence type="predicted"/>
<dbReference type="InterPro" id="IPR013783">
    <property type="entry name" value="Ig-like_fold"/>
</dbReference>
<organism evidence="6 7">
    <name type="scientific">Sphaerisporangium aureirubrum</name>
    <dbReference type="NCBI Taxonomy" id="1544736"/>
    <lineage>
        <taxon>Bacteria</taxon>
        <taxon>Bacillati</taxon>
        <taxon>Actinomycetota</taxon>
        <taxon>Actinomycetes</taxon>
        <taxon>Streptosporangiales</taxon>
        <taxon>Streptosporangiaceae</taxon>
        <taxon>Sphaerisporangium</taxon>
    </lineage>
</organism>
<dbReference type="SUPFAM" id="SSF49384">
    <property type="entry name" value="Carbohydrate-binding domain"/>
    <property type="match status" value="1"/>
</dbReference>
<dbReference type="PROSITE" id="PS00561">
    <property type="entry name" value="CBM2_A"/>
    <property type="match status" value="1"/>
</dbReference>
<keyword evidence="3" id="KW-0624">Polysaccharide degradation</keyword>
<evidence type="ECO:0000256" key="4">
    <source>
        <dbReference type="SAM" id="SignalP"/>
    </source>
</evidence>
<feature type="signal peptide" evidence="4">
    <location>
        <begin position="1"/>
        <end position="27"/>
    </location>
</feature>
<comment type="caution">
    <text evidence="6">The sequence shown here is derived from an EMBL/GenBank/DDBJ whole genome shotgun (WGS) entry which is preliminary data.</text>
</comment>
<dbReference type="InterPro" id="IPR001919">
    <property type="entry name" value="CBD2"/>
</dbReference>
<dbReference type="InterPro" id="IPR018366">
    <property type="entry name" value="CBM2_CS"/>
</dbReference>
<evidence type="ECO:0000313" key="7">
    <source>
        <dbReference type="Proteomes" id="UP001596137"/>
    </source>
</evidence>
<dbReference type="InterPro" id="IPR008965">
    <property type="entry name" value="CBM2/CBM3_carb-bd_dom_sf"/>
</dbReference>
<dbReference type="Gene3D" id="2.60.40.10">
    <property type="entry name" value="Immunoglobulins"/>
    <property type="match status" value="1"/>
</dbReference>
<keyword evidence="3" id="KW-0119">Carbohydrate metabolism</keyword>
<keyword evidence="4" id="KW-0732">Signal</keyword>
<keyword evidence="2" id="KW-0326">Glycosidase</keyword>
<evidence type="ECO:0000259" key="5">
    <source>
        <dbReference type="PROSITE" id="PS51173"/>
    </source>
</evidence>
<evidence type="ECO:0000256" key="1">
    <source>
        <dbReference type="ARBA" id="ARBA00022801"/>
    </source>
</evidence>
<keyword evidence="1" id="KW-0378">Hydrolase</keyword>
<name>A0ABW1ND54_9ACTN</name>
<dbReference type="RefSeq" id="WP_380748931.1">
    <property type="nucleotide sequence ID" value="NZ_JBHSRF010000008.1"/>
</dbReference>
<dbReference type="Gene3D" id="2.60.40.290">
    <property type="match status" value="1"/>
</dbReference>
<dbReference type="Proteomes" id="UP001596137">
    <property type="component" value="Unassembled WGS sequence"/>
</dbReference>
<dbReference type="InterPro" id="IPR012291">
    <property type="entry name" value="CBM2_carb-bd_dom_sf"/>
</dbReference>
<evidence type="ECO:0000256" key="2">
    <source>
        <dbReference type="ARBA" id="ARBA00023295"/>
    </source>
</evidence>
<accession>A0ABW1ND54</accession>
<dbReference type="EMBL" id="JBHSRF010000008">
    <property type="protein sequence ID" value="MFC6081274.1"/>
    <property type="molecule type" value="Genomic_DNA"/>
</dbReference>
<evidence type="ECO:0000313" key="6">
    <source>
        <dbReference type="EMBL" id="MFC6081274.1"/>
    </source>
</evidence>
<dbReference type="Pfam" id="PF00553">
    <property type="entry name" value="CBM_2"/>
    <property type="match status" value="1"/>
</dbReference>
<evidence type="ECO:0000256" key="3">
    <source>
        <dbReference type="ARBA" id="ARBA00023326"/>
    </source>
</evidence>
<feature type="domain" description="CBM2" evidence="5">
    <location>
        <begin position="178"/>
        <end position="286"/>
    </location>
</feature>
<dbReference type="SMART" id="SM00637">
    <property type="entry name" value="CBD_II"/>
    <property type="match status" value="1"/>
</dbReference>
<sequence length="286" mass="29900">MKGRLTVSWAASMLIAAGFLIPAVASASSREAPTGRTVAAAASPSLLWPCYDPKTYPPSSPPLTPPTAPGTPQPVSVVNIYVHLRWTAATDPDGLACYQVFEERSNGTKIKVATFGPDALEGRFTVDWPSGTTPSRVATLYIVAVDRWGAESPPSGKINVTIYNDIVPPPSPSPTPSPTPTPSNCRVAYSSQGWYGGMTASVSITNTGTTTIAGWQLNFNYPDAGQRVGSGWGAVWSQTGTAVTATALSWNRNISPGGTVTIGYNGTNQGANPAPSNFQLNGIPCR</sequence>
<gene>
    <name evidence="6" type="ORF">ACFP1K_08895</name>
</gene>
<keyword evidence="7" id="KW-1185">Reference proteome</keyword>